<name>A0A1Q3CU84_CEPFO</name>
<dbReference type="AlphaFoldDB" id="A0A1Q3CU84"/>
<evidence type="ECO:0000313" key="12">
    <source>
        <dbReference type="EMBL" id="GAV83797.1"/>
    </source>
</evidence>
<keyword evidence="5" id="KW-0479">Metal-binding</keyword>
<feature type="domain" description="RING-type" evidence="11">
    <location>
        <begin position="677"/>
        <end position="718"/>
    </location>
</feature>
<feature type="region of interest" description="Disordered" evidence="10">
    <location>
        <begin position="234"/>
        <end position="280"/>
    </location>
</feature>
<evidence type="ECO:0000259" key="11">
    <source>
        <dbReference type="PROSITE" id="PS50089"/>
    </source>
</evidence>
<feature type="compositionally biased region" description="Polar residues" evidence="10">
    <location>
        <begin position="191"/>
        <end position="202"/>
    </location>
</feature>
<dbReference type="GO" id="GO:0010228">
    <property type="term" value="P:vegetative to reproductive phase transition of meristem"/>
    <property type="evidence" value="ECO:0007669"/>
    <property type="project" value="UniProtKB-ARBA"/>
</dbReference>
<feature type="compositionally biased region" description="Low complexity" evidence="10">
    <location>
        <begin position="519"/>
        <end position="532"/>
    </location>
</feature>
<dbReference type="SUPFAM" id="SSF57850">
    <property type="entry name" value="RING/U-box"/>
    <property type="match status" value="1"/>
</dbReference>
<evidence type="ECO:0000256" key="8">
    <source>
        <dbReference type="ARBA" id="ARBA00022833"/>
    </source>
</evidence>
<dbReference type="PANTHER" id="PTHR22937:SF224">
    <property type="entry name" value="E3 UBIQUITIN-PROTEIN LIGASE MBR1-RELATED"/>
    <property type="match status" value="1"/>
</dbReference>
<sequence length="724" mass="77895">MQGQRSAIDSFPETVDLDQGSVSNNTGMRQHASLNDMLNPVESRLSNYPVSSSEATCANAVTHNVQSFSGWSSGESSSRLNLQNQVNDDGIKMDHDWSSSFSARPVAGSSSEERLFEPNNILFSGRGLSQARSGPLFLRGSSSNHISQNVNMYAGFMGNRVNGGQEMAAGADPNLSNLGRLETEHMPPATACSNNVGTSSGSAGHIVDENNGNPGSSLGCWGLSCKRKALEGTSGLSNPDGSSGSFPQAENGALSGPARNNTSSSLGSSTASWISPSNSLPEQLSPSIEVGMRGLVPDSFPSSSVTGNAESSLGHFGRSGNSGHHQEYVPFNVSSTGSRQSTVWSSHQSPIPVPFSDSPDLSPTAALAANLITAQNHSHAMPVSSMSRNVHTFPWNGASNSRYGSASNSLISGERGAALREETNLRSIPRNNTEHPMFVPAIETRNMAQDPASWSLATGNMSTSGAMSSTTRIGPSSSIRPLPSPTWLPHANPSPHNEQRPWSLFPSVETGGGHSGHFPPLSSGPSASSQGSMTLSAFSSQGHQQPYARSAFLMERLGDDLHGNPRSFRAMAADVEERQRLISEIRQVLNDMRRGENIRVEDYMLFDLFVYNRPEVHDRHRDLRLDVDNMSYEELLALEERIGDVSTGLSEETILKLMKQRKYTSIIKESSADQEPCCICQEEYGDGDDVGMLDCGHDFHTNCIRQWLLQKNLCPICKTTALLT</sequence>
<proteinExistence type="predicted"/>
<dbReference type="STRING" id="3775.A0A1Q3CU84"/>
<feature type="compositionally biased region" description="Polar residues" evidence="10">
    <location>
        <begin position="455"/>
        <end position="479"/>
    </location>
</feature>
<dbReference type="FunCoup" id="A0A1Q3CU84">
    <property type="interactions" value="2379"/>
</dbReference>
<keyword evidence="4" id="KW-0808">Transferase</keyword>
<evidence type="ECO:0000256" key="6">
    <source>
        <dbReference type="ARBA" id="ARBA00022771"/>
    </source>
</evidence>
<dbReference type="EMBL" id="BDDD01003012">
    <property type="protein sequence ID" value="GAV83797.1"/>
    <property type="molecule type" value="Genomic_DNA"/>
</dbReference>
<dbReference type="InterPro" id="IPR045191">
    <property type="entry name" value="MBR1/2-like"/>
</dbReference>
<feature type="region of interest" description="Disordered" evidence="10">
    <location>
        <begin position="454"/>
        <end position="540"/>
    </location>
</feature>
<evidence type="ECO:0000313" key="13">
    <source>
        <dbReference type="Proteomes" id="UP000187406"/>
    </source>
</evidence>
<organism evidence="12 13">
    <name type="scientific">Cephalotus follicularis</name>
    <name type="common">Albany pitcher plant</name>
    <dbReference type="NCBI Taxonomy" id="3775"/>
    <lineage>
        <taxon>Eukaryota</taxon>
        <taxon>Viridiplantae</taxon>
        <taxon>Streptophyta</taxon>
        <taxon>Embryophyta</taxon>
        <taxon>Tracheophyta</taxon>
        <taxon>Spermatophyta</taxon>
        <taxon>Magnoliopsida</taxon>
        <taxon>eudicotyledons</taxon>
        <taxon>Gunneridae</taxon>
        <taxon>Pentapetalae</taxon>
        <taxon>rosids</taxon>
        <taxon>fabids</taxon>
        <taxon>Oxalidales</taxon>
        <taxon>Cephalotaceae</taxon>
        <taxon>Cephalotus</taxon>
    </lineage>
</organism>
<keyword evidence="6 9" id="KW-0863">Zinc-finger</keyword>
<dbReference type="Pfam" id="PF13639">
    <property type="entry name" value="zf-RING_2"/>
    <property type="match status" value="1"/>
</dbReference>
<evidence type="ECO:0000256" key="4">
    <source>
        <dbReference type="ARBA" id="ARBA00022679"/>
    </source>
</evidence>
<dbReference type="SMART" id="SM00184">
    <property type="entry name" value="RING"/>
    <property type="match status" value="1"/>
</dbReference>
<evidence type="ECO:0000256" key="5">
    <source>
        <dbReference type="ARBA" id="ARBA00022723"/>
    </source>
</evidence>
<comment type="pathway">
    <text evidence="2">Protein modification; protein ubiquitination.</text>
</comment>
<dbReference type="PANTHER" id="PTHR22937">
    <property type="entry name" value="E3 UBIQUITIN-PROTEIN LIGASE RNF165"/>
    <property type="match status" value="1"/>
</dbReference>
<gene>
    <name evidence="12" type="ORF">CFOL_v3_27242</name>
</gene>
<dbReference type="InParanoid" id="A0A1Q3CU84"/>
<dbReference type="PROSITE" id="PS50089">
    <property type="entry name" value="ZF_RING_2"/>
    <property type="match status" value="1"/>
</dbReference>
<dbReference type="FunFam" id="3.30.40.10:FF:000309">
    <property type="entry name" value="E3 ubiquitin-protein ligase MBR2"/>
    <property type="match status" value="1"/>
</dbReference>
<keyword evidence="7" id="KW-0833">Ubl conjugation pathway</keyword>
<protein>
    <recommendedName>
        <fullName evidence="3">RING-type E3 ubiquitin transferase</fullName>
        <ecNumber evidence="3">2.3.2.27</ecNumber>
    </recommendedName>
</protein>
<evidence type="ECO:0000256" key="10">
    <source>
        <dbReference type="SAM" id="MobiDB-lite"/>
    </source>
</evidence>
<keyword evidence="8" id="KW-0862">Zinc</keyword>
<evidence type="ECO:0000256" key="9">
    <source>
        <dbReference type="PROSITE-ProRule" id="PRU00175"/>
    </source>
</evidence>
<dbReference type="InterPro" id="IPR013083">
    <property type="entry name" value="Znf_RING/FYVE/PHD"/>
</dbReference>
<evidence type="ECO:0000256" key="2">
    <source>
        <dbReference type="ARBA" id="ARBA00004906"/>
    </source>
</evidence>
<comment type="caution">
    <text evidence="12">The sequence shown here is derived from an EMBL/GenBank/DDBJ whole genome shotgun (WGS) entry which is preliminary data.</text>
</comment>
<dbReference type="EC" id="2.3.2.27" evidence="3"/>
<dbReference type="GO" id="GO:0061630">
    <property type="term" value="F:ubiquitin protein ligase activity"/>
    <property type="evidence" value="ECO:0007669"/>
    <property type="project" value="UniProtKB-EC"/>
</dbReference>
<feature type="compositionally biased region" description="Polar residues" evidence="10">
    <location>
        <begin position="234"/>
        <end position="248"/>
    </location>
</feature>
<accession>A0A1Q3CU84</accession>
<dbReference type="InterPro" id="IPR001841">
    <property type="entry name" value="Znf_RING"/>
</dbReference>
<keyword evidence="13" id="KW-1185">Reference proteome</keyword>
<reference evidence="13" key="1">
    <citation type="submission" date="2016-04" db="EMBL/GenBank/DDBJ databases">
        <title>Cephalotus genome sequencing.</title>
        <authorList>
            <person name="Fukushima K."/>
            <person name="Hasebe M."/>
            <person name="Fang X."/>
        </authorList>
    </citation>
    <scope>NUCLEOTIDE SEQUENCE [LARGE SCALE GENOMIC DNA]</scope>
    <source>
        <strain evidence="13">cv. St1</strain>
    </source>
</reference>
<evidence type="ECO:0000256" key="7">
    <source>
        <dbReference type="ARBA" id="ARBA00022786"/>
    </source>
</evidence>
<evidence type="ECO:0000256" key="1">
    <source>
        <dbReference type="ARBA" id="ARBA00000900"/>
    </source>
</evidence>
<evidence type="ECO:0000256" key="3">
    <source>
        <dbReference type="ARBA" id="ARBA00012483"/>
    </source>
</evidence>
<dbReference type="Gene3D" id="3.30.40.10">
    <property type="entry name" value="Zinc/RING finger domain, C3HC4 (zinc finger)"/>
    <property type="match status" value="1"/>
</dbReference>
<comment type="catalytic activity">
    <reaction evidence="1">
        <text>S-ubiquitinyl-[E2 ubiquitin-conjugating enzyme]-L-cysteine + [acceptor protein]-L-lysine = [E2 ubiquitin-conjugating enzyme]-L-cysteine + N(6)-ubiquitinyl-[acceptor protein]-L-lysine.</text>
        <dbReference type="EC" id="2.3.2.27"/>
    </reaction>
</comment>
<feature type="region of interest" description="Disordered" evidence="10">
    <location>
        <begin position="185"/>
        <end position="210"/>
    </location>
</feature>
<dbReference type="GO" id="GO:0008270">
    <property type="term" value="F:zinc ion binding"/>
    <property type="evidence" value="ECO:0007669"/>
    <property type="project" value="UniProtKB-KW"/>
</dbReference>
<dbReference type="Proteomes" id="UP000187406">
    <property type="component" value="Unassembled WGS sequence"/>
</dbReference>
<feature type="compositionally biased region" description="Low complexity" evidence="10">
    <location>
        <begin position="263"/>
        <end position="275"/>
    </location>
</feature>
<dbReference type="OrthoDB" id="8062037at2759"/>
<dbReference type="GO" id="GO:0043161">
    <property type="term" value="P:proteasome-mediated ubiquitin-dependent protein catabolic process"/>
    <property type="evidence" value="ECO:0007669"/>
    <property type="project" value="UniProtKB-ARBA"/>
</dbReference>